<comment type="caution">
    <text evidence="2">The sequence shown here is derived from an EMBL/GenBank/DDBJ whole genome shotgun (WGS) entry which is preliminary data.</text>
</comment>
<feature type="region of interest" description="Disordered" evidence="1">
    <location>
        <begin position="31"/>
        <end position="52"/>
    </location>
</feature>
<dbReference type="AlphaFoldDB" id="A0A8T0GGA2"/>
<protein>
    <submittedName>
        <fullName evidence="2">Uncharacterized protein</fullName>
    </submittedName>
</protein>
<name>A0A8T0GGA2_CERPU</name>
<keyword evidence="3" id="KW-1185">Reference proteome</keyword>
<dbReference type="EMBL" id="CM026432">
    <property type="protein sequence ID" value="KAG0558040.1"/>
    <property type="molecule type" value="Genomic_DNA"/>
</dbReference>
<reference evidence="2 3" key="1">
    <citation type="submission" date="2020-06" db="EMBL/GenBank/DDBJ databases">
        <title>WGS assembly of Ceratodon purpureus strain R40.</title>
        <authorList>
            <person name="Carey S.B."/>
            <person name="Jenkins J."/>
            <person name="Shu S."/>
            <person name="Lovell J.T."/>
            <person name="Sreedasyam A."/>
            <person name="Maumus F."/>
            <person name="Tiley G.P."/>
            <person name="Fernandez-Pozo N."/>
            <person name="Barry K."/>
            <person name="Chen C."/>
            <person name="Wang M."/>
            <person name="Lipzen A."/>
            <person name="Daum C."/>
            <person name="Saski C.A."/>
            <person name="Payton A.C."/>
            <person name="Mcbreen J.C."/>
            <person name="Conrad R.E."/>
            <person name="Kollar L.M."/>
            <person name="Olsson S."/>
            <person name="Huttunen S."/>
            <person name="Landis J.B."/>
            <person name="Wickett N.J."/>
            <person name="Johnson M.G."/>
            <person name="Rensing S.A."/>
            <person name="Grimwood J."/>
            <person name="Schmutz J."/>
            <person name="Mcdaniel S.F."/>
        </authorList>
    </citation>
    <scope>NUCLEOTIDE SEQUENCE [LARGE SCALE GENOMIC DNA]</scope>
    <source>
        <strain evidence="2 3">R40</strain>
    </source>
</reference>
<gene>
    <name evidence="2" type="ORF">KC19_11G175000</name>
</gene>
<evidence type="ECO:0000256" key="1">
    <source>
        <dbReference type="SAM" id="MobiDB-lite"/>
    </source>
</evidence>
<evidence type="ECO:0000313" key="3">
    <source>
        <dbReference type="Proteomes" id="UP000822688"/>
    </source>
</evidence>
<proteinExistence type="predicted"/>
<accession>A0A8T0GGA2</accession>
<organism evidence="2 3">
    <name type="scientific">Ceratodon purpureus</name>
    <name type="common">Fire moss</name>
    <name type="synonym">Dicranum purpureum</name>
    <dbReference type="NCBI Taxonomy" id="3225"/>
    <lineage>
        <taxon>Eukaryota</taxon>
        <taxon>Viridiplantae</taxon>
        <taxon>Streptophyta</taxon>
        <taxon>Embryophyta</taxon>
        <taxon>Bryophyta</taxon>
        <taxon>Bryophytina</taxon>
        <taxon>Bryopsida</taxon>
        <taxon>Dicranidae</taxon>
        <taxon>Pseudoditrichales</taxon>
        <taxon>Ditrichaceae</taxon>
        <taxon>Ceratodon</taxon>
    </lineage>
</organism>
<sequence length="122" mass="12847">MAVVCVVDFQEEKLLEIADASGIAFPLTFEESEESEESESVGSVHFSHTGEVSTQTMSTAGWLRIVGEAYDNLEGAGSRCSGQDQWCGGNASPQSTYSSFGSVHPSVDTGCSAVRAKSTAKD</sequence>
<evidence type="ECO:0000313" key="2">
    <source>
        <dbReference type="EMBL" id="KAG0558040.1"/>
    </source>
</evidence>
<dbReference type="Proteomes" id="UP000822688">
    <property type="component" value="Chromosome 11"/>
</dbReference>